<reference evidence="2 3" key="1">
    <citation type="journal article" date="1998" name="Science">
        <title>Genome sequence of the nematode C. elegans: a platform for investigating biology.</title>
        <authorList>
            <consortium name="The C. elegans sequencing consortium"/>
            <person name="Sulson J.E."/>
            <person name="Waterston R."/>
        </authorList>
    </citation>
    <scope>NUCLEOTIDE SEQUENCE [LARGE SCALE GENOMIC DNA]</scope>
    <source>
        <strain evidence="2 3">Bristol N2</strain>
    </source>
</reference>
<keyword evidence="1" id="KW-0732">Signal</keyword>
<gene>
    <name evidence="2" type="ORF">CELE_F27E5.7</name>
    <name evidence="2 4" type="ORF">F27E5.7</name>
</gene>
<dbReference type="PANTHER" id="PTHR35182:SF2">
    <property type="entry name" value="CONSERVED DOMAIN PROTEIN-RELATED"/>
    <property type="match status" value="1"/>
</dbReference>
<dbReference type="PeptideAtlas" id="A5Z2S2"/>
<dbReference type="WormBase" id="F27E5.7">
    <property type="protein sequence ID" value="CE41126"/>
    <property type="gene ID" value="WBGene00044035"/>
</dbReference>
<feature type="signal peptide" evidence="1">
    <location>
        <begin position="1"/>
        <end position="20"/>
    </location>
</feature>
<dbReference type="PANTHER" id="PTHR35182">
    <property type="entry name" value="PROTEIN CBG13762"/>
    <property type="match status" value="1"/>
</dbReference>
<proteinExistence type="evidence at protein level"/>
<evidence type="ECO:0000256" key="1">
    <source>
        <dbReference type="SAM" id="SignalP"/>
    </source>
</evidence>
<dbReference type="GeneID" id="6418644"/>
<dbReference type="AlphaFoldDB" id="A5Z2S2"/>
<protein>
    <submittedName>
        <fullName evidence="2">DUF2147 domain-containing protein</fullName>
    </submittedName>
</protein>
<dbReference type="CTD" id="6418644"/>
<dbReference type="OMA" id="CGIWLDE"/>
<dbReference type="FunCoup" id="A5Z2S2">
    <property type="interactions" value="1270"/>
</dbReference>
<dbReference type="RefSeq" id="NP_001122608.1">
    <property type="nucleotide sequence ID" value="NM_001129136.2"/>
</dbReference>
<keyword evidence="5" id="KW-1267">Proteomics identification</keyword>
<dbReference type="HOGENOM" id="CLU_2135818_0_0_1"/>
<dbReference type="UCSC" id="F27E5.7">
    <property type="organism name" value="c. elegans"/>
</dbReference>
<dbReference type="KEGG" id="cel:CELE_F27E5.7"/>
<dbReference type="Proteomes" id="UP000001940">
    <property type="component" value="Chromosome II"/>
</dbReference>
<feature type="chain" id="PRO_5002688832" evidence="1">
    <location>
        <begin position="21"/>
        <end position="135"/>
    </location>
</feature>
<sequence length="135" mass="15552">MSRISRISILFISTFASLVGFSIPFSDFRLPENTVVCSILQDTKCEWKQNWKNAEGVRRELDAGKPPIQLFYFCKENRTETCGIWLDENEKPIEDAPTTDRLSGEAFIIEKMGLHVLGDYMKFPEEKGDKKLIIE</sequence>
<dbReference type="OrthoDB" id="5814786at2759"/>
<accession>A5Z2S2</accession>
<evidence type="ECO:0000313" key="2">
    <source>
        <dbReference type="EMBL" id="CAN99695.1"/>
    </source>
</evidence>
<dbReference type="EMBL" id="BX284602">
    <property type="protein sequence ID" value="CAN99695.1"/>
    <property type="molecule type" value="Genomic_DNA"/>
</dbReference>
<organism evidence="2 3">
    <name type="scientific">Caenorhabditis elegans</name>
    <dbReference type="NCBI Taxonomy" id="6239"/>
    <lineage>
        <taxon>Eukaryota</taxon>
        <taxon>Metazoa</taxon>
        <taxon>Ecdysozoa</taxon>
        <taxon>Nematoda</taxon>
        <taxon>Chromadorea</taxon>
        <taxon>Rhabditida</taxon>
        <taxon>Rhabditina</taxon>
        <taxon>Rhabditomorpha</taxon>
        <taxon>Rhabditoidea</taxon>
        <taxon>Rhabditidae</taxon>
        <taxon>Peloderinae</taxon>
        <taxon>Caenorhabditis</taxon>
    </lineage>
</organism>
<evidence type="ECO:0000313" key="3">
    <source>
        <dbReference type="Proteomes" id="UP000001940"/>
    </source>
</evidence>
<name>A5Z2S2_CAEEL</name>
<dbReference type="AGR" id="WB:WBGene00044035"/>
<dbReference type="eggNOG" id="ENOG502TI0W">
    <property type="taxonomic scope" value="Eukaryota"/>
</dbReference>
<dbReference type="InParanoid" id="A5Z2S2"/>
<evidence type="ECO:0007829" key="5">
    <source>
        <dbReference type="PeptideAtlas" id="A5Z2S2"/>
    </source>
</evidence>
<dbReference type="Bgee" id="WBGene00044035">
    <property type="expression patterns" value="Expressed in adult organism and 2 other cell types or tissues"/>
</dbReference>
<keyword evidence="3" id="KW-1185">Reference proteome</keyword>
<evidence type="ECO:0000313" key="4">
    <source>
        <dbReference type="WormBase" id="F27E5.7"/>
    </source>
</evidence>
<dbReference type="PaxDb" id="6239-F27E5.7"/>